<evidence type="ECO:0000259" key="2">
    <source>
        <dbReference type="PROSITE" id="PS00028"/>
    </source>
</evidence>
<evidence type="ECO:0000313" key="3">
    <source>
        <dbReference type="EMBL" id="KAF8414910.1"/>
    </source>
</evidence>
<evidence type="ECO:0000256" key="1">
    <source>
        <dbReference type="SAM" id="MobiDB-lite"/>
    </source>
</evidence>
<name>A0AAD4BAG3_BOLED</name>
<proteinExistence type="predicted"/>
<feature type="domain" description="C2H2-type" evidence="2">
    <location>
        <begin position="282"/>
        <end position="305"/>
    </location>
</feature>
<protein>
    <recommendedName>
        <fullName evidence="2">C2H2-type domain-containing protein</fullName>
    </recommendedName>
</protein>
<dbReference type="Proteomes" id="UP001194468">
    <property type="component" value="Unassembled WGS sequence"/>
</dbReference>
<dbReference type="AlphaFoldDB" id="A0AAD4BAG3"/>
<feature type="compositionally biased region" description="Low complexity" evidence="1">
    <location>
        <begin position="153"/>
        <end position="170"/>
    </location>
</feature>
<comment type="caution">
    <text evidence="3">The sequence shown here is derived from an EMBL/GenBank/DDBJ whole genome shotgun (WGS) entry which is preliminary data.</text>
</comment>
<dbReference type="EMBL" id="WHUW01000407">
    <property type="protein sequence ID" value="KAF8414910.1"/>
    <property type="molecule type" value="Genomic_DNA"/>
</dbReference>
<gene>
    <name evidence="3" type="ORF">L210DRAFT_3768994</name>
</gene>
<dbReference type="PROSITE" id="PS00028">
    <property type="entry name" value="ZINC_FINGER_C2H2_1"/>
    <property type="match status" value="1"/>
</dbReference>
<keyword evidence="4" id="KW-1185">Reference proteome</keyword>
<reference evidence="3" key="1">
    <citation type="submission" date="2019-10" db="EMBL/GenBank/DDBJ databases">
        <authorList>
            <consortium name="DOE Joint Genome Institute"/>
            <person name="Kuo A."/>
            <person name="Miyauchi S."/>
            <person name="Kiss E."/>
            <person name="Drula E."/>
            <person name="Kohler A."/>
            <person name="Sanchez-Garcia M."/>
            <person name="Andreopoulos B."/>
            <person name="Barry K.W."/>
            <person name="Bonito G."/>
            <person name="Buee M."/>
            <person name="Carver A."/>
            <person name="Chen C."/>
            <person name="Cichocki N."/>
            <person name="Clum A."/>
            <person name="Culley D."/>
            <person name="Crous P.W."/>
            <person name="Fauchery L."/>
            <person name="Girlanda M."/>
            <person name="Hayes R."/>
            <person name="Keri Z."/>
            <person name="LaButti K."/>
            <person name="Lipzen A."/>
            <person name="Lombard V."/>
            <person name="Magnuson J."/>
            <person name="Maillard F."/>
            <person name="Morin E."/>
            <person name="Murat C."/>
            <person name="Nolan M."/>
            <person name="Ohm R."/>
            <person name="Pangilinan J."/>
            <person name="Pereira M."/>
            <person name="Perotto S."/>
            <person name="Peter M."/>
            <person name="Riley R."/>
            <person name="Sitrit Y."/>
            <person name="Stielow B."/>
            <person name="Szollosi G."/>
            <person name="Zifcakova L."/>
            <person name="Stursova M."/>
            <person name="Spatafora J.W."/>
            <person name="Tedersoo L."/>
            <person name="Vaario L.-M."/>
            <person name="Yamada A."/>
            <person name="Yan M."/>
            <person name="Wang P."/>
            <person name="Xu J."/>
            <person name="Bruns T."/>
            <person name="Baldrian P."/>
            <person name="Vilgalys R."/>
            <person name="Henrissat B."/>
            <person name="Grigoriev I.V."/>
            <person name="Hibbett D."/>
            <person name="Nagy L.G."/>
            <person name="Martin F.M."/>
        </authorList>
    </citation>
    <scope>NUCLEOTIDE SEQUENCE</scope>
    <source>
        <strain evidence="3">BED1</strain>
    </source>
</reference>
<dbReference type="InterPro" id="IPR013087">
    <property type="entry name" value="Znf_C2H2_type"/>
</dbReference>
<sequence>MDASCKRKRISTDGANARWMMHLGHPIHFPKIPSSPTEHVDVDDSNRVLEESVRADPLTRRHGRVEAVSGQVGPLGRIVYGPSSTSNQQFLLDPVTVFMLTYKTGLRRHIKEVAALCCPKPTGYLTADSIKNHMKKVQSTWIGRTELEGEQGTVTPKTPSSSPPSSLTQTKGTSDDAVMGSPSLSISSIVISPKSHKDFDTRSWSPTSPSWLQPVQTLRSISEEQCPATCTTTGMTVSAPKAAHVSAKSSSKWSSSDDGLLHHPYLDTLNLVVNEEFRLLVCQDIKCGVALLQQEEVIIHLTCEHPGTLQIDHEEFTQAINEMTPPLAREFPQCVQGPRSKVPGLSLHDAFGCHHCPALALSEHNLLSHHYKRHKDTPRPQFWRRCKAQRIQTRSTAIHGARQTLWEVDMLEERSAAPPSKKSLVESLLKELEEEERLRDASIAATPDKRLVTPWLATTRWHEYIAGTGHTTEFLCDLMAIPKDDDQTLSGLRSEVDSYYQDALDLLPITDELVLKRLNSPRPLRDGISNTPLHRHMLDKTMAEYVRPVVALLVMLTKTGSSADPEVNQAIHRLADALQNTSHHDPDHPRKGLLSKHIHNLLTAVWMKAWKHDRKEATAKKPFTIVDPTERCLALMTLKSDGSLKEPKHVTTIIAKLEYCMRLTFLREIRARVDVKDDNDSMAAVEEDVACDALQDWFVENKHSTFSRLRSLQHCASAIAYDTTSLPNIWWTDTVHWKSMLFKGNPIHFEDLCRMFTDTETKLIELWEQKVLGGLPLKSLMAKYHHLDRIADDLTNKSVGYTFISDQRNKVFKEVRGHLIEQIVEGNSAFKHYAVLTCRQQQPELDLDLDSDAGGYEIKWNERALRAWLRNYAEMHQLLLLRAEMLSGAPSRGTELTALTYRNTKTRPTRGLVMLGNHLTILCQYMKTTALTGQDKLIPHALDAVTSDILIQDLALARPFAEIAARAYFPGQPQVAELYRDHLFVNFNRLFTSEDLSATMTQHSLPRLNYSLTINPWRHIQTAWKRKFRCSSETVREEDMVDNVEALQAGHTRATENRIYGLTVHTLAGAPEDVLPFYLQASTTWQKQCQIVPGGTLLPYRQARSTRAEALSNTHHAPLTACRDILVAQQVVTLLTPSLSKLVRDTVTEVVLSLLDIKGHTGKTSGPWEGWGGNVGTSTFKEQTDETSEVMLSADESNGTAVSNAYAIAVFDY</sequence>
<organism evidence="3 4">
    <name type="scientific">Boletus edulis BED1</name>
    <dbReference type="NCBI Taxonomy" id="1328754"/>
    <lineage>
        <taxon>Eukaryota</taxon>
        <taxon>Fungi</taxon>
        <taxon>Dikarya</taxon>
        <taxon>Basidiomycota</taxon>
        <taxon>Agaricomycotina</taxon>
        <taxon>Agaricomycetes</taxon>
        <taxon>Agaricomycetidae</taxon>
        <taxon>Boletales</taxon>
        <taxon>Boletineae</taxon>
        <taxon>Boletaceae</taxon>
        <taxon>Boletoideae</taxon>
        <taxon>Boletus</taxon>
    </lineage>
</organism>
<accession>A0AAD4BAG3</accession>
<evidence type="ECO:0000313" key="4">
    <source>
        <dbReference type="Proteomes" id="UP001194468"/>
    </source>
</evidence>
<reference evidence="3" key="2">
    <citation type="journal article" date="2020" name="Nat. Commun.">
        <title>Large-scale genome sequencing of mycorrhizal fungi provides insights into the early evolution of symbiotic traits.</title>
        <authorList>
            <person name="Miyauchi S."/>
            <person name="Kiss E."/>
            <person name="Kuo A."/>
            <person name="Drula E."/>
            <person name="Kohler A."/>
            <person name="Sanchez-Garcia M."/>
            <person name="Morin E."/>
            <person name="Andreopoulos B."/>
            <person name="Barry K.W."/>
            <person name="Bonito G."/>
            <person name="Buee M."/>
            <person name="Carver A."/>
            <person name="Chen C."/>
            <person name="Cichocki N."/>
            <person name="Clum A."/>
            <person name="Culley D."/>
            <person name="Crous P.W."/>
            <person name="Fauchery L."/>
            <person name="Girlanda M."/>
            <person name="Hayes R.D."/>
            <person name="Keri Z."/>
            <person name="LaButti K."/>
            <person name="Lipzen A."/>
            <person name="Lombard V."/>
            <person name="Magnuson J."/>
            <person name="Maillard F."/>
            <person name="Murat C."/>
            <person name="Nolan M."/>
            <person name="Ohm R.A."/>
            <person name="Pangilinan J."/>
            <person name="Pereira M.F."/>
            <person name="Perotto S."/>
            <person name="Peter M."/>
            <person name="Pfister S."/>
            <person name="Riley R."/>
            <person name="Sitrit Y."/>
            <person name="Stielow J.B."/>
            <person name="Szollosi G."/>
            <person name="Zifcakova L."/>
            <person name="Stursova M."/>
            <person name="Spatafora J.W."/>
            <person name="Tedersoo L."/>
            <person name="Vaario L.M."/>
            <person name="Yamada A."/>
            <person name="Yan M."/>
            <person name="Wang P."/>
            <person name="Xu J."/>
            <person name="Bruns T."/>
            <person name="Baldrian P."/>
            <person name="Vilgalys R."/>
            <person name="Dunand C."/>
            <person name="Henrissat B."/>
            <person name="Grigoriev I.V."/>
            <person name="Hibbett D."/>
            <person name="Nagy L.G."/>
            <person name="Martin F.M."/>
        </authorList>
    </citation>
    <scope>NUCLEOTIDE SEQUENCE</scope>
    <source>
        <strain evidence="3">BED1</strain>
    </source>
</reference>
<feature type="region of interest" description="Disordered" evidence="1">
    <location>
        <begin position="149"/>
        <end position="180"/>
    </location>
</feature>